<keyword evidence="1" id="KW-0349">Heme</keyword>
<keyword evidence="3" id="KW-0408">Iron</keyword>
<comment type="caution">
    <text evidence="5">The sequence shown here is derived from an EMBL/GenBank/DDBJ whole genome shotgun (WGS) entry which is preliminary data.</text>
</comment>
<keyword evidence="4" id="KW-0472">Membrane</keyword>
<evidence type="ECO:0000313" key="5">
    <source>
        <dbReference type="EMBL" id="KAK8079374.1"/>
    </source>
</evidence>
<evidence type="ECO:0000256" key="4">
    <source>
        <dbReference type="SAM" id="Phobius"/>
    </source>
</evidence>
<dbReference type="Pfam" id="PF00067">
    <property type="entry name" value="p450"/>
    <property type="match status" value="1"/>
</dbReference>
<evidence type="ECO:0000256" key="1">
    <source>
        <dbReference type="ARBA" id="ARBA00022617"/>
    </source>
</evidence>
<protein>
    <submittedName>
        <fullName evidence="5">Isotrichodermin C-15 hydroxylase</fullName>
    </submittedName>
</protein>
<dbReference type="Gene3D" id="1.10.630.10">
    <property type="entry name" value="Cytochrome P450"/>
    <property type="match status" value="1"/>
</dbReference>
<dbReference type="RefSeq" id="XP_066666849.1">
    <property type="nucleotide sequence ID" value="XM_066811507.1"/>
</dbReference>
<dbReference type="SUPFAM" id="SSF48264">
    <property type="entry name" value="Cytochrome P450"/>
    <property type="match status" value="1"/>
</dbReference>
<name>A0ABR1W7B3_9PEZI</name>
<keyword evidence="2" id="KW-0479">Metal-binding</keyword>
<dbReference type="InterPro" id="IPR050121">
    <property type="entry name" value="Cytochrome_P450_monoxygenase"/>
</dbReference>
<reference evidence="5 6" key="1">
    <citation type="submission" date="2023-01" db="EMBL/GenBank/DDBJ databases">
        <title>Analysis of 21 Apiospora genomes using comparative genomics revels a genus with tremendous synthesis potential of carbohydrate active enzymes and secondary metabolites.</title>
        <authorList>
            <person name="Sorensen T."/>
        </authorList>
    </citation>
    <scope>NUCLEOTIDE SEQUENCE [LARGE SCALE GENOMIC DNA]</scope>
    <source>
        <strain evidence="5 6">CBS 114990</strain>
    </source>
</reference>
<dbReference type="InterPro" id="IPR001128">
    <property type="entry name" value="Cyt_P450"/>
</dbReference>
<keyword evidence="4" id="KW-1133">Transmembrane helix</keyword>
<keyword evidence="6" id="KW-1185">Reference proteome</keyword>
<gene>
    <name evidence="5" type="ORF">PG997_007192</name>
</gene>
<feature type="transmembrane region" description="Helical" evidence="4">
    <location>
        <begin position="166"/>
        <end position="188"/>
    </location>
</feature>
<dbReference type="PANTHER" id="PTHR24305:SF226">
    <property type="entry name" value="CYTOCHROME P450 MONOOXYGENASE"/>
    <property type="match status" value="1"/>
</dbReference>
<accession>A0ABR1W7B3</accession>
<dbReference type="EMBL" id="JAQQWN010000006">
    <property type="protein sequence ID" value="KAK8079374.1"/>
    <property type="molecule type" value="Genomic_DNA"/>
</dbReference>
<dbReference type="PANTHER" id="PTHR24305">
    <property type="entry name" value="CYTOCHROME P450"/>
    <property type="match status" value="1"/>
</dbReference>
<evidence type="ECO:0000256" key="2">
    <source>
        <dbReference type="ARBA" id="ARBA00022723"/>
    </source>
</evidence>
<dbReference type="Proteomes" id="UP001433268">
    <property type="component" value="Unassembled WGS sequence"/>
</dbReference>
<dbReference type="InterPro" id="IPR036396">
    <property type="entry name" value="Cyt_P450_sf"/>
</dbReference>
<organism evidence="5 6">
    <name type="scientific">Apiospora hydei</name>
    <dbReference type="NCBI Taxonomy" id="1337664"/>
    <lineage>
        <taxon>Eukaryota</taxon>
        <taxon>Fungi</taxon>
        <taxon>Dikarya</taxon>
        <taxon>Ascomycota</taxon>
        <taxon>Pezizomycotina</taxon>
        <taxon>Sordariomycetes</taxon>
        <taxon>Xylariomycetidae</taxon>
        <taxon>Amphisphaeriales</taxon>
        <taxon>Apiosporaceae</taxon>
        <taxon>Apiospora</taxon>
    </lineage>
</organism>
<proteinExistence type="predicted"/>
<evidence type="ECO:0000313" key="6">
    <source>
        <dbReference type="Proteomes" id="UP001433268"/>
    </source>
</evidence>
<dbReference type="GeneID" id="92044567"/>
<sequence length="244" mass="27845">MHSYKRKIVSHAFSRRSIRSFEPALLCQVDIYLEQILLKSASQPVNMTEKLSYLAADIIGHLALGYDLSTQTSEENRLLPRSMTLSFFVGNISHHFPSFYRVHTNWVFDYIFYETREKFSRLLEKMVKSRLALDTHAAPDFFSFVADELPPDEAATTRDSVIWKEALVFLVAGADSVTTAMTAAFFYLSRNPACYQRLADEVRSTFASGHDIRDGPRLAGCRYLRACINESLRMSPPAPANLWR</sequence>
<evidence type="ECO:0000256" key="3">
    <source>
        <dbReference type="ARBA" id="ARBA00023004"/>
    </source>
</evidence>
<keyword evidence="4" id="KW-0812">Transmembrane</keyword>